<protein>
    <submittedName>
        <fullName evidence="4">Transmembrane protein</fullName>
    </submittedName>
</protein>
<evidence type="ECO:0000256" key="1">
    <source>
        <dbReference type="SAM" id="MobiDB-lite"/>
    </source>
</evidence>
<feature type="transmembrane region" description="Helical" evidence="2">
    <location>
        <begin position="180"/>
        <end position="199"/>
    </location>
</feature>
<feature type="transmembrane region" description="Helical" evidence="2">
    <location>
        <begin position="98"/>
        <end position="120"/>
    </location>
</feature>
<keyword evidence="2" id="KW-0472">Membrane</keyword>
<reference evidence="3 5" key="1">
    <citation type="submission" date="2015-11" db="EMBL/GenBank/DDBJ databases">
        <title>Genomic analysis of 38 Legionella species identifies large and diverse effector repertoires.</title>
        <authorList>
            <person name="Burstein D."/>
            <person name="Amaro F."/>
            <person name="Zusman T."/>
            <person name="Lifshitz Z."/>
            <person name="Cohen O."/>
            <person name="Gilbert J.A."/>
            <person name="Pupko T."/>
            <person name="Shuman H.A."/>
            <person name="Segal G."/>
        </authorList>
    </citation>
    <scope>NUCLEOTIDE SEQUENCE [LARGE SCALE GENOMIC DNA]</scope>
    <source>
        <strain evidence="3 5">SC-18-C9</strain>
    </source>
</reference>
<keyword evidence="5" id="KW-1185">Reference proteome</keyword>
<feature type="compositionally biased region" description="Polar residues" evidence="1">
    <location>
        <begin position="266"/>
        <end position="279"/>
    </location>
</feature>
<dbReference type="EMBL" id="LNYZ01000007">
    <property type="protein sequence ID" value="KTD78990.1"/>
    <property type="molecule type" value="Genomic_DNA"/>
</dbReference>
<dbReference type="STRING" id="460.Lstg_0947"/>
<feature type="compositionally biased region" description="Polar residues" evidence="1">
    <location>
        <begin position="10"/>
        <end position="20"/>
    </location>
</feature>
<name>A0A378LB90_9GAMM</name>
<evidence type="ECO:0000313" key="4">
    <source>
        <dbReference type="EMBL" id="STY23580.1"/>
    </source>
</evidence>
<dbReference type="EMBL" id="UGOY01000001">
    <property type="protein sequence ID" value="STY23580.1"/>
    <property type="molecule type" value="Genomic_DNA"/>
</dbReference>
<dbReference type="AlphaFoldDB" id="A0A378LB90"/>
<feature type="region of interest" description="Disordered" evidence="1">
    <location>
        <begin position="1"/>
        <end position="23"/>
    </location>
</feature>
<reference evidence="4 6" key="2">
    <citation type="submission" date="2018-06" db="EMBL/GenBank/DDBJ databases">
        <authorList>
            <consortium name="Pathogen Informatics"/>
            <person name="Doyle S."/>
        </authorList>
    </citation>
    <scope>NUCLEOTIDE SEQUENCE [LARGE SCALE GENOMIC DNA]</scope>
    <source>
        <strain evidence="4 6">NCTC11991</strain>
    </source>
</reference>
<proteinExistence type="predicted"/>
<evidence type="ECO:0000313" key="3">
    <source>
        <dbReference type="EMBL" id="KTD78990.1"/>
    </source>
</evidence>
<dbReference type="Proteomes" id="UP000255110">
    <property type="component" value="Unassembled WGS sequence"/>
</dbReference>
<gene>
    <name evidence="3" type="ORF">Lstg_0947</name>
    <name evidence="4" type="ORF">NCTC11991_02190</name>
</gene>
<dbReference type="Proteomes" id="UP000054820">
    <property type="component" value="Unassembled WGS sequence"/>
</dbReference>
<dbReference type="OrthoDB" id="5654410at2"/>
<feature type="region of interest" description="Disordered" evidence="1">
    <location>
        <begin position="214"/>
        <end position="279"/>
    </location>
</feature>
<accession>A0A378LB90</accession>
<feature type="transmembrane region" description="Helical" evidence="2">
    <location>
        <begin position="127"/>
        <end position="145"/>
    </location>
</feature>
<keyword evidence="2" id="KW-1133">Transmembrane helix</keyword>
<dbReference type="RefSeq" id="WP_058476530.1">
    <property type="nucleotide sequence ID" value="NZ_CAAAIO010000007.1"/>
</dbReference>
<feature type="compositionally biased region" description="Basic and acidic residues" evidence="1">
    <location>
        <begin position="230"/>
        <end position="246"/>
    </location>
</feature>
<sequence length="279" mass="29880">MDQHKHYRHQQYTPQASIDTNYHGHDAPPPYNPLYPRVQVTSPYIPPVSRVEVVTPTRRVYPYRSYSTRSTSLGAGVLLLIIAPIFVVALILKLTLGAVGLTAASMTTAGVAGAGAAGVFGLSVGTLGVGALALYATLALGYLYSSAKECYSSDKNVFDMIKSRVVNEDGLSFTGVFKSIGAVLWSPFLLIGGLAGMGVKAAANASVSKSSPVKKEEPAVQLTASPYSKMSRDSSKQSDLRQEKEPYQLSSIYTESETHEKGSHLFDSQTSFPSAIYSN</sequence>
<evidence type="ECO:0000313" key="5">
    <source>
        <dbReference type="Proteomes" id="UP000054820"/>
    </source>
</evidence>
<keyword evidence="2 4" id="KW-0812">Transmembrane</keyword>
<evidence type="ECO:0000256" key="2">
    <source>
        <dbReference type="SAM" id="Phobius"/>
    </source>
</evidence>
<organism evidence="4 6">
    <name type="scientific">Legionella steigerwaltii</name>
    <dbReference type="NCBI Taxonomy" id="460"/>
    <lineage>
        <taxon>Bacteria</taxon>
        <taxon>Pseudomonadati</taxon>
        <taxon>Pseudomonadota</taxon>
        <taxon>Gammaproteobacteria</taxon>
        <taxon>Legionellales</taxon>
        <taxon>Legionellaceae</taxon>
        <taxon>Legionella</taxon>
    </lineage>
</organism>
<evidence type="ECO:0000313" key="6">
    <source>
        <dbReference type="Proteomes" id="UP000255110"/>
    </source>
</evidence>
<feature type="transmembrane region" description="Helical" evidence="2">
    <location>
        <begin position="73"/>
        <end position="92"/>
    </location>
</feature>